<proteinExistence type="predicted"/>
<evidence type="ECO:0000256" key="1">
    <source>
        <dbReference type="SAM" id="MobiDB-lite"/>
    </source>
</evidence>
<dbReference type="Proteomes" id="UP000053398">
    <property type="component" value="Unassembled WGS sequence"/>
</dbReference>
<comment type="caution">
    <text evidence="2">The sequence shown here is derived from an EMBL/GenBank/DDBJ whole genome shotgun (WGS) entry which is preliminary data.</text>
</comment>
<sequence length="118" mass="12531">MTFDYTIHVDQLPSWFTMPCIACEIAGQTGQASSVVEASSGLGLGSCTDHIEVTSRVLRRLRSYEAALRASFLTAGIIPAPQHDRGPGEGVVYGNLPGSGARDHAPSATDVMFGRLPR</sequence>
<gene>
    <name evidence="2" type="ORF">AQJ11_02940</name>
</gene>
<feature type="region of interest" description="Disordered" evidence="1">
    <location>
        <begin position="98"/>
        <end position="118"/>
    </location>
</feature>
<evidence type="ECO:0000313" key="3">
    <source>
        <dbReference type="Proteomes" id="UP000053398"/>
    </source>
</evidence>
<dbReference type="AlphaFoldDB" id="A0A101QMC1"/>
<protein>
    <submittedName>
        <fullName evidence="2">Uncharacterized protein</fullName>
    </submittedName>
</protein>
<reference evidence="2 3" key="1">
    <citation type="submission" date="2015-10" db="EMBL/GenBank/DDBJ databases">
        <title>Draft genome sequence of Streptomyces corchorusii DSM 40340, type strain for the species Streptomyces corchorusii.</title>
        <authorList>
            <person name="Ruckert C."/>
            <person name="Winkler A."/>
            <person name="Kalinowski J."/>
            <person name="Kampfer P."/>
            <person name="Glaeser S."/>
        </authorList>
    </citation>
    <scope>NUCLEOTIDE SEQUENCE [LARGE SCALE GENOMIC DNA]</scope>
    <source>
        <strain evidence="2 3">DSM 40340</strain>
    </source>
</reference>
<evidence type="ECO:0000313" key="2">
    <source>
        <dbReference type="EMBL" id="KUN32498.1"/>
    </source>
</evidence>
<dbReference type="RefSeq" id="WP_059261709.1">
    <property type="nucleotide sequence ID" value="NZ_KQ948351.1"/>
</dbReference>
<dbReference type="EMBL" id="LMWP01000002">
    <property type="protein sequence ID" value="KUN32498.1"/>
    <property type="molecule type" value="Genomic_DNA"/>
</dbReference>
<organism evidence="2 3">
    <name type="scientific">Streptomyces corchorusii</name>
    <name type="common">Streptomyces chibaensis</name>
    <dbReference type="NCBI Taxonomy" id="1903"/>
    <lineage>
        <taxon>Bacteria</taxon>
        <taxon>Bacillati</taxon>
        <taxon>Actinomycetota</taxon>
        <taxon>Actinomycetes</taxon>
        <taxon>Kitasatosporales</taxon>
        <taxon>Streptomycetaceae</taxon>
        <taxon>Streptomyces</taxon>
    </lineage>
</organism>
<accession>A0A101QMC1</accession>
<name>A0A101QMC1_STRCK</name>
<keyword evidence="3" id="KW-1185">Reference proteome</keyword>